<feature type="compositionally biased region" description="Basic and acidic residues" evidence="1">
    <location>
        <begin position="239"/>
        <end position="251"/>
    </location>
</feature>
<proteinExistence type="predicted"/>
<dbReference type="EMBL" id="CAEZTD010000136">
    <property type="protein sequence ID" value="CAB4571791.1"/>
    <property type="molecule type" value="Genomic_DNA"/>
</dbReference>
<accession>A0A6J6E647</accession>
<feature type="region of interest" description="Disordered" evidence="1">
    <location>
        <begin position="87"/>
        <end position="115"/>
    </location>
</feature>
<feature type="compositionally biased region" description="Basic and acidic residues" evidence="1">
    <location>
        <begin position="187"/>
        <end position="197"/>
    </location>
</feature>
<evidence type="ECO:0000256" key="1">
    <source>
        <dbReference type="SAM" id="MobiDB-lite"/>
    </source>
</evidence>
<feature type="compositionally biased region" description="Basic and acidic residues" evidence="1">
    <location>
        <begin position="215"/>
        <end position="230"/>
    </location>
</feature>
<evidence type="ECO:0000313" key="2">
    <source>
        <dbReference type="EMBL" id="CAB4571791.1"/>
    </source>
</evidence>
<gene>
    <name evidence="2" type="ORF">UFOPK1591_01339</name>
</gene>
<feature type="region of interest" description="Disordered" evidence="1">
    <location>
        <begin position="177"/>
        <end position="197"/>
    </location>
</feature>
<feature type="compositionally biased region" description="Polar residues" evidence="1">
    <location>
        <begin position="96"/>
        <end position="106"/>
    </location>
</feature>
<sequence length="355" mass="39551">MLTQNFLSVDGFDVVSEQERGLRNAARLQAREAGHGGEQDDQRDNPRGARLAGNEVTYALPQATNALETGNGVLRCDFELLLPKLRQEGPERSATENDQQSWQEGDSSQECESDAECGNGAECLVGVEVREEQRQEREHDGRSGGEDRLERTAQRASDCSPLRLHFVQRLLEAGNEEQGVVGGSTNDENRKDSLGLPRDLDDVVQCEVVDAQNRAGERKNCSQQHQERQQDGSVNNQQNHEDREQCHEQKNSVDSAEAVDEVSEQTGRTRHIRGVAGRRFVLDHLAEERDVLEQHFAARLKENEELHGGTVFRVGRAENAGQFALNRRRNASGALHHGAELFELSLVALSYGTRI</sequence>
<dbReference type="AlphaFoldDB" id="A0A6J6E647"/>
<feature type="region of interest" description="Disordered" evidence="1">
    <location>
        <begin position="131"/>
        <end position="156"/>
    </location>
</feature>
<reference evidence="2" key="1">
    <citation type="submission" date="2020-05" db="EMBL/GenBank/DDBJ databases">
        <authorList>
            <person name="Chiriac C."/>
            <person name="Salcher M."/>
            <person name="Ghai R."/>
            <person name="Kavagutti S V."/>
        </authorList>
    </citation>
    <scope>NUCLEOTIDE SEQUENCE</scope>
</reference>
<feature type="compositionally biased region" description="Basic and acidic residues" evidence="1">
    <location>
        <begin position="131"/>
        <end position="153"/>
    </location>
</feature>
<feature type="region of interest" description="Disordered" evidence="1">
    <location>
        <begin position="214"/>
        <end position="268"/>
    </location>
</feature>
<protein>
    <submittedName>
        <fullName evidence="2">Unannotated protein</fullName>
    </submittedName>
</protein>
<organism evidence="2">
    <name type="scientific">freshwater metagenome</name>
    <dbReference type="NCBI Taxonomy" id="449393"/>
    <lineage>
        <taxon>unclassified sequences</taxon>
        <taxon>metagenomes</taxon>
        <taxon>ecological metagenomes</taxon>
    </lineage>
</organism>
<feature type="compositionally biased region" description="Basic and acidic residues" evidence="1">
    <location>
        <begin position="30"/>
        <end position="47"/>
    </location>
</feature>
<name>A0A6J6E647_9ZZZZ</name>
<feature type="region of interest" description="Disordered" evidence="1">
    <location>
        <begin position="30"/>
        <end position="49"/>
    </location>
</feature>